<dbReference type="Gene3D" id="3.40.50.12780">
    <property type="entry name" value="N-terminal domain of ligase-like"/>
    <property type="match status" value="1"/>
</dbReference>
<dbReference type="InterPro" id="IPR042099">
    <property type="entry name" value="ANL_N_sf"/>
</dbReference>
<dbReference type="InterPro" id="IPR009081">
    <property type="entry name" value="PP-bd_ACP"/>
</dbReference>
<dbReference type="PANTHER" id="PTHR45527:SF1">
    <property type="entry name" value="FATTY ACID SYNTHASE"/>
    <property type="match status" value="1"/>
</dbReference>
<evidence type="ECO:0000259" key="1">
    <source>
        <dbReference type="Pfam" id="PF00501"/>
    </source>
</evidence>
<evidence type="ECO:0000313" key="4">
    <source>
        <dbReference type="EMBL" id="ALU45795.1"/>
    </source>
</evidence>
<dbReference type="SUPFAM" id="SSF52777">
    <property type="entry name" value="CoA-dependent acyltransferases"/>
    <property type="match status" value="2"/>
</dbReference>
<dbReference type="InterPro" id="IPR045851">
    <property type="entry name" value="AMP-bd_C_sf"/>
</dbReference>
<dbReference type="SUPFAM" id="SSF56801">
    <property type="entry name" value="Acetyl-CoA synthetase-like"/>
    <property type="match status" value="1"/>
</dbReference>
<dbReference type="AlphaFoldDB" id="A0A0U3H3A3"/>
<evidence type="ECO:0000313" key="5">
    <source>
        <dbReference type="Proteomes" id="UP000069015"/>
    </source>
</evidence>
<dbReference type="EMBL" id="CP013612">
    <property type="protein sequence ID" value="ALU45795.1"/>
    <property type="molecule type" value="Genomic_DNA"/>
</dbReference>
<proteinExistence type="predicted"/>
<dbReference type="Pfam" id="PF00501">
    <property type="entry name" value="AMP-binding"/>
    <property type="match status" value="1"/>
</dbReference>
<dbReference type="Gene3D" id="3.30.559.30">
    <property type="entry name" value="Nonribosomal peptide synthetase, condensation domain"/>
    <property type="match status" value="1"/>
</dbReference>
<reference evidence="4 5" key="1">
    <citation type="submission" date="2015-12" db="EMBL/GenBank/DDBJ databases">
        <title>Complete genome sequence of Pseudoalteromonas rubra SCSIO 6842, harboring a conjugative plasmid.</title>
        <authorList>
            <person name="Li B."/>
            <person name="Wang X."/>
        </authorList>
    </citation>
    <scope>NUCLEOTIDE SEQUENCE [LARGE SCALE GENOMIC DNA]</scope>
    <source>
        <strain evidence="4 5">SCSIO 6842</strain>
    </source>
</reference>
<dbReference type="Gene3D" id="3.30.559.10">
    <property type="entry name" value="Chloramphenicol acetyltransferase-like domain"/>
    <property type="match status" value="1"/>
</dbReference>
<dbReference type="PANTHER" id="PTHR45527">
    <property type="entry name" value="NONRIBOSOMAL PEPTIDE SYNTHETASE"/>
    <property type="match status" value="1"/>
</dbReference>
<dbReference type="RefSeq" id="WP_058798648.1">
    <property type="nucleotide sequence ID" value="NZ_CP013612.1"/>
</dbReference>
<gene>
    <name evidence="4" type="ORF">AT705_22980</name>
</gene>
<name>A0A0U3H3A3_9GAMM</name>
<feature type="domain" description="Carrier" evidence="2">
    <location>
        <begin position="512"/>
        <end position="562"/>
    </location>
</feature>
<dbReference type="GO" id="GO:0031177">
    <property type="term" value="F:phosphopantetheine binding"/>
    <property type="evidence" value="ECO:0007669"/>
    <property type="project" value="TreeGrafter"/>
</dbReference>
<organism evidence="4 5">
    <name type="scientific">Pseudoalteromonas rubra</name>
    <dbReference type="NCBI Taxonomy" id="43658"/>
    <lineage>
        <taxon>Bacteria</taxon>
        <taxon>Pseudomonadati</taxon>
        <taxon>Pseudomonadota</taxon>
        <taxon>Gammaproteobacteria</taxon>
        <taxon>Alteromonadales</taxon>
        <taxon>Pseudoalteromonadaceae</taxon>
        <taxon>Pseudoalteromonas</taxon>
    </lineage>
</organism>
<dbReference type="Pfam" id="PF00550">
    <property type="entry name" value="PP-binding"/>
    <property type="match status" value="1"/>
</dbReference>
<protein>
    <recommendedName>
        <fullName evidence="6">Carrier domain-containing protein</fullName>
    </recommendedName>
</protein>
<dbReference type="KEGG" id="prr:AT705_22980"/>
<dbReference type="InterPro" id="IPR036736">
    <property type="entry name" value="ACP-like_sf"/>
</dbReference>
<dbReference type="InterPro" id="IPR000873">
    <property type="entry name" value="AMP-dep_synth/lig_dom"/>
</dbReference>
<dbReference type="GO" id="GO:0005737">
    <property type="term" value="C:cytoplasm"/>
    <property type="evidence" value="ECO:0007669"/>
    <property type="project" value="TreeGrafter"/>
</dbReference>
<dbReference type="InterPro" id="IPR023213">
    <property type="entry name" value="CAT-like_dom_sf"/>
</dbReference>
<feature type="domain" description="AMP-dependent synthetase/ligase" evidence="1">
    <location>
        <begin position="16"/>
        <end position="360"/>
    </location>
</feature>
<evidence type="ECO:0000259" key="3">
    <source>
        <dbReference type="Pfam" id="PF00668"/>
    </source>
</evidence>
<dbReference type="GO" id="GO:0044550">
    <property type="term" value="P:secondary metabolite biosynthetic process"/>
    <property type="evidence" value="ECO:0007669"/>
    <property type="project" value="TreeGrafter"/>
</dbReference>
<feature type="domain" description="Condensation" evidence="3">
    <location>
        <begin position="604"/>
        <end position="906"/>
    </location>
</feature>
<accession>A0A0U3H3A3</accession>
<dbReference type="SUPFAM" id="SSF47336">
    <property type="entry name" value="ACP-like"/>
    <property type="match status" value="1"/>
</dbReference>
<dbReference type="InterPro" id="IPR001242">
    <property type="entry name" value="Condensation_dom"/>
</dbReference>
<dbReference type="GO" id="GO:0003824">
    <property type="term" value="F:catalytic activity"/>
    <property type="evidence" value="ECO:0007669"/>
    <property type="project" value="InterPro"/>
</dbReference>
<dbReference type="GO" id="GO:0043041">
    <property type="term" value="P:amino acid activation for nonribosomal peptide biosynthetic process"/>
    <property type="evidence" value="ECO:0007669"/>
    <property type="project" value="TreeGrafter"/>
</dbReference>
<sequence length="1015" mass="111949">MSAVNVADMVANILDQPGQAVALQGDSWTFSYGELRGQVMRCVKQLRNLGIQPNDCVAVYSDDPRLSAVGIISVLLLGGTFVCLDVHFPVTRKQHMLARSQARVVLYSQDDPGLGGPSCRVELDCILVDDASVTCDVSTDNQDEATRVAYHVYTSGSTGQPKGIAISRHSLAQQIQAAQQQYQLTPGNRALCILSSSTDAFLQQLLMFLSAGACVCFTQGSVLDPAEFAKVCISQAITHLDVPPSLMANFLADPKARDWLSSMHLSTVILGGEEFSHNIVRQWDRLNLFEHIALYNEYGPSEATVTSCLHQVTRADLKRSRVPIGRPSAGSILLIVDEQGRPARQGELLIGGEGVALEYLAEPQKTAQQFISMARLGRTQRFYRSGDLVCRDEQGLITYLGRLDNQVNLLGHRIELEGIEAVLDQYPGIRSSAVLCVGTQLIAFIAGDLNDTDTTALRKMLSEALPAYMLPAQFFYYTQLPTTAIGKIDKPALKRVAELRLQQHEQVATLPELVARSLNVPLAELDRGKGYKAQGGDSLKALTLQTRARQHGWSVSLSQLLSDVPLARLTSSSARTSLRFEPALLNFALPNKLAMIHIDGIERWQICTMLFTQQQLNCEKIHQVVRILLLKYPALRLRFDPVNMTQRVSKGALHLSAELTVSSFDDFKQQARAAFKACLAESSLTEQLVSIASYRSRYGHIVAVGISHLLVDDISLQVLSSDLESLLNAPTHFDRQRDWTLLHWQRQCHNAVMAGHFNADLSYWREALSTRGAFCQEAERKLTKLHNNKPIYSQVQLATPQQLALLLPRLARQGTSLQAVLFAALAHSYHQCSGDSAVAVALENNGRQPFSGSNCGVSVEVGQAVGWFAHSAPLLLHAGEEPGSQLALTQADLARYPVGGHSYGWLSMFSTDGAFKTLVQTQAPRVSVAFADLSELPEQQLFAQPRFGLSGQDWLTDGQVFAFEQRYHWLQVRFVRDQEVGLMVELNSDADLVSELWLDSLSGLIVRCFEEHCCE</sequence>
<evidence type="ECO:0000259" key="2">
    <source>
        <dbReference type="Pfam" id="PF00550"/>
    </source>
</evidence>
<evidence type="ECO:0008006" key="6">
    <source>
        <dbReference type="Google" id="ProtNLM"/>
    </source>
</evidence>
<dbReference type="Proteomes" id="UP000069015">
    <property type="component" value="Chromosome 2"/>
</dbReference>
<dbReference type="Pfam" id="PF00668">
    <property type="entry name" value="Condensation"/>
    <property type="match status" value="1"/>
</dbReference>
<dbReference type="CDD" id="cd05930">
    <property type="entry name" value="A_NRPS"/>
    <property type="match status" value="1"/>
</dbReference>
<dbReference type="Gene3D" id="3.30.300.30">
    <property type="match status" value="1"/>
</dbReference>
<dbReference type="Gene3D" id="1.10.1200.10">
    <property type="entry name" value="ACP-like"/>
    <property type="match status" value="1"/>
</dbReference>